<keyword evidence="1" id="KW-0812">Transmembrane</keyword>
<accession>A0ABT1Z3Z0</accession>
<feature type="transmembrane region" description="Helical" evidence="1">
    <location>
        <begin position="55"/>
        <end position="75"/>
    </location>
</feature>
<gene>
    <name evidence="2" type="ORF">NTA49_15085</name>
</gene>
<proteinExistence type="predicted"/>
<evidence type="ECO:0000313" key="2">
    <source>
        <dbReference type="EMBL" id="MCR8827864.1"/>
    </source>
</evidence>
<dbReference type="Proteomes" id="UP001165396">
    <property type="component" value="Unassembled WGS sequence"/>
</dbReference>
<sequence>MEQHLRRDKMYPQDETHPASAAGTALRILTVFEQPLKWITFALGLGSTLCVVQGWQLAAMTSSLPFCLIWIYFGWLRSERQLQYINVVFAIFYIYGIARHIVLNL</sequence>
<evidence type="ECO:0000256" key="1">
    <source>
        <dbReference type="SAM" id="Phobius"/>
    </source>
</evidence>
<keyword evidence="1" id="KW-0472">Membrane</keyword>
<protein>
    <recommendedName>
        <fullName evidence="4">Peptidase</fullName>
    </recommendedName>
</protein>
<keyword evidence="1" id="KW-1133">Transmembrane helix</keyword>
<dbReference type="EMBL" id="JANKJG010000012">
    <property type="protein sequence ID" value="MCR8827864.1"/>
    <property type="molecule type" value="Genomic_DNA"/>
</dbReference>
<dbReference type="RefSeq" id="WP_258295635.1">
    <property type="nucleotide sequence ID" value="NZ_JANKJG010000012.1"/>
</dbReference>
<name>A0ABT1Z3Z0_9RHOB</name>
<evidence type="ECO:0000313" key="3">
    <source>
        <dbReference type="Proteomes" id="UP001165396"/>
    </source>
</evidence>
<evidence type="ECO:0008006" key="4">
    <source>
        <dbReference type="Google" id="ProtNLM"/>
    </source>
</evidence>
<feature type="transmembrane region" description="Helical" evidence="1">
    <location>
        <begin position="82"/>
        <end position="102"/>
    </location>
</feature>
<keyword evidence="3" id="KW-1185">Reference proteome</keyword>
<reference evidence="2" key="1">
    <citation type="submission" date="2022-07" db="EMBL/GenBank/DDBJ databases">
        <title>Pseudosulfitobacter sp. strain AP-MA-4, whole genome sequence.</title>
        <authorList>
            <person name="Jiang Y."/>
        </authorList>
    </citation>
    <scope>NUCLEOTIDE SEQUENCE</scope>
    <source>
        <strain evidence="2">AP-MA-4</strain>
    </source>
</reference>
<organism evidence="2 3">
    <name type="scientific">Pseudosulfitobacter koreensis</name>
    <dbReference type="NCBI Taxonomy" id="2968472"/>
    <lineage>
        <taxon>Bacteria</taxon>
        <taxon>Pseudomonadati</taxon>
        <taxon>Pseudomonadota</taxon>
        <taxon>Alphaproteobacteria</taxon>
        <taxon>Rhodobacterales</taxon>
        <taxon>Roseobacteraceae</taxon>
        <taxon>Pseudosulfitobacter</taxon>
    </lineage>
</organism>
<comment type="caution">
    <text evidence="2">The sequence shown here is derived from an EMBL/GenBank/DDBJ whole genome shotgun (WGS) entry which is preliminary data.</text>
</comment>